<name>A0A9X1U5K7_9FLAO</name>
<evidence type="ECO:0000313" key="2">
    <source>
        <dbReference type="Proteomes" id="UP001139462"/>
    </source>
</evidence>
<accession>A0A9X1U5K7</accession>
<keyword evidence="2" id="KW-1185">Reference proteome</keyword>
<comment type="caution">
    <text evidence="1">The sequence shown here is derived from an EMBL/GenBank/DDBJ whole genome shotgun (WGS) entry which is preliminary data.</text>
</comment>
<sequence length="134" mass="15428">MIDSEIDLEIKVITKFLNSEKRDRYVNFVQNGKTRPKFLKDLSKSDFLNQNLFESVDGNESEIIKDRIKSIGNIKDCYVISENKNIDQKRMSIENALTETIGADEGTLLVFGNAEIVYSEAEGFNNRWISKKKK</sequence>
<reference evidence="1" key="1">
    <citation type="submission" date="2021-09" db="EMBL/GenBank/DDBJ databases">
        <title>Genome of Aequorivita sp. strain F64183.</title>
        <authorList>
            <person name="Wang Y."/>
        </authorList>
    </citation>
    <scope>NUCLEOTIDE SEQUENCE</scope>
    <source>
        <strain evidence="1">F64183</strain>
    </source>
</reference>
<gene>
    <name evidence="1" type="ORF">K8344_13415</name>
</gene>
<dbReference type="Proteomes" id="UP001139462">
    <property type="component" value="Unassembled WGS sequence"/>
</dbReference>
<proteinExistence type="predicted"/>
<dbReference type="AlphaFoldDB" id="A0A9X1U5K7"/>
<protein>
    <submittedName>
        <fullName evidence="1">Uncharacterized protein</fullName>
    </submittedName>
</protein>
<dbReference type="EMBL" id="JAIRBB010000021">
    <property type="protein sequence ID" value="MCG2432120.1"/>
    <property type="molecule type" value="Genomic_DNA"/>
</dbReference>
<evidence type="ECO:0000313" key="1">
    <source>
        <dbReference type="EMBL" id="MCG2432120.1"/>
    </source>
</evidence>
<dbReference type="RefSeq" id="WP_237609188.1">
    <property type="nucleotide sequence ID" value="NZ_JAIRBB010000021.1"/>
</dbReference>
<organism evidence="1 2">
    <name type="scientific">Aequorivita xiaoshiensis</name>
    <dbReference type="NCBI Taxonomy" id="2874476"/>
    <lineage>
        <taxon>Bacteria</taxon>
        <taxon>Pseudomonadati</taxon>
        <taxon>Bacteroidota</taxon>
        <taxon>Flavobacteriia</taxon>
        <taxon>Flavobacteriales</taxon>
        <taxon>Flavobacteriaceae</taxon>
        <taxon>Aequorivita</taxon>
    </lineage>
</organism>